<reference evidence="2" key="1">
    <citation type="submission" date="2019-08" db="EMBL/GenBank/DDBJ databases">
        <authorList>
            <person name="Kucharzyk K."/>
            <person name="Murdoch R.W."/>
            <person name="Higgins S."/>
            <person name="Loffler F."/>
        </authorList>
    </citation>
    <scope>NUCLEOTIDE SEQUENCE</scope>
</reference>
<organism evidence="2">
    <name type="scientific">bioreactor metagenome</name>
    <dbReference type="NCBI Taxonomy" id="1076179"/>
    <lineage>
        <taxon>unclassified sequences</taxon>
        <taxon>metagenomes</taxon>
        <taxon>ecological metagenomes</taxon>
    </lineage>
</organism>
<dbReference type="SUPFAM" id="SSF52833">
    <property type="entry name" value="Thioredoxin-like"/>
    <property type="match status" value="1"/>
</dbReference>
<dbReference type="InterPro" id="IPR012336">
    <property type="entry name" value="Thioredoxin-like_fold"/>
</dbReference>
<accession>A0A645DRA1</accession>
<comment type="caution">
    <text evidence="2">The sequence shown here is derived from an EMBL/GenBank/DDBJ whole genome shotgun (WGS) entry which is preliminary data.</text>
</comment>
<feature type="domain" description="Thioredoxin-like fold" evidence="1">
    <location>
        <begin position="132"/>
        <end position="224"/>
    </location>
</feature>
<proteinExistence type="predicted"/>
<name>A0A645DRA1_9ZZZZ</name>
<dbReference type="EMBL" id="VSSQ01038691">
    <property type="protein sequence ID" value="MPM91658.1"/>
    <property type="molecule type" value="Genomic_DNA"/>
</dbReference>
<dbReference type="InterPro" id="IPR036249">
    <property type="entry name" value="Thioredoxin-like_sf"/>
</dbReference>
<sequence>MLTPRGQLLINLLKEKESDTPANNSLTYRDEIAQLNVLNHELMLKAEEFIKEHPAKFSSLILISNFFMNSDNPQALERVLGYIQGDVTKTQLATRLRDYSEKMNRSAEGAPMPYFNLTDKDDKNIYSHDFKGKYLLLSFISTAGIESRETVALLKNEYAKVNKDSVSFITIYIDADIYPIDYAVNDSIPWIVVPEKKSWGSDIVETFNVQFIPFNMLIAPDGTIKVRNLPAQGVVDVIGKNSGN</sequence>
<gene>
    <name evidence="2" type="primary">resA_108</name>
    <name evidence="2" type="ORF">SDC9_138789</name>
</gene>
<dbReference type="Gene3D" id="3.40.30.10">
    <property type="entry name" value="Glutaredoxin"/>
    <property type="match status" value="1"/>
</dbReference>
<protein>
    <submittedName>
        <fullName evidence="2">Thiol-disulfide oxidoreductase ResA</fullName>
    </submittedName>
</protein>
<dbReference type="Pfam" id="PF13905">
    <property type="entry name" value="Thioredoxin_8"/>
    <property type="match status" value="1"/>
</dbReference>
<evidence type="ECO:0000259" key="1">
    <source>
        <dbReference type="Pfam" id="PF13905"/>
    </source>
</evidence>
<evidence type="ECO:0000313" key="2">
    <source>
        <dbReference type="EMBL" id="MPM91658.1"/>
    </source>
</evidence>
<dbReference type="AlphaFoldDB" id="A0A645DRA1"/>